<sequence>MKSGYVAISTKIRAMYAGHLEIADYEQLLKKNSVGEICAYLKQSAEFKEALQNVNELNVHRGDLETSLEQIFKNHYSGLYNFADLQKKRMLRFIFMKEELDFLKRAVMYAMSEESETNLRIPYPGDAFFQQHTRIDLEAVKRAGSLSDIVEGCRDTPYYDILNRVSMNASDPATVLMLLDRYYFERLWRAKNRYVEKAGREAFTRYIGSDIDALNVLWIYRCKKYFKTSNEFIYTYIIPIYYHLSEADIAGMVDAQDLGACEQAIRNTTYAYLLDRTNGTAFMDGNYARKRYQAAKKAYQLHPLSMTEIFAFFDLKAIELANVKTIIEGIRYQVDPQTIRENIYIG</sequence>
<evidence type="ECO:0000313" key="4">
    <source>
        <dbReference type="EMBL" id="HIU48826.1"/>
    </source>
</evidence>
<evidence type="ECO:0000256" key="2">
    <source>
        <dbReference type="ARBA" id="ARBA00022448"/>
    </source>
</evidence>
<dbReference type="InterPro" id="IPR002843">
    <property type="entry name" value="ATPase_V0-cplx_csu/dsu"/>
</dbReference>
<dbReference type="GO" id="GO:0046961">
    <property type="term" value="F:proton-transporting ATPase activity, rotational mechanism"/>
    <property type="evidence" value="ECO:0007669"/>
    <property type="project" value="InterPro"/>
</dbReference>
<comment type="caution">
    <text evidence="4">The sequence shown here is derived from an EMBL/GenBank/DDBJ whole genome shotgun (WGS) entry which is preliminary data.</text>
</comment>
<dbReference type="Gene3D" id="1.10.132.50">
    <property type="entry name" value="ATP synthase (C/AC39) subunit, domain 3"/>
    <property type="match status" value="1"/>
</dbReference>
<name>A0A9D1LVK5_9FIRM</name>
<dbReference type="Proteomes" id="UP000824111">
    <property type="component" value="Unassembled WGS sequence"/>
</dbReference>
<protein>
    <submittedName>
        <fullName evidence="4">V-type ATPase subunit</fullName>
    </submittedName>
</protein>
<evidence type="ECO:0000256" key="1">
    <source>
        <dbReference type="ARBA" id="ARBA00006709"/>
    </source>
</evidence>
<dbReference type="InterPro" id="IPR036079">
    <property type="entry name" value="ATPase_csu/dsu_sf"/>
</dbReference>
<gene>
    <name evidence="4" type="ORF">IAB04_05635</name>
</gene>
<reference evidence="4" key="2">
    <citation type="journal article" date="2021" name="PeerJ">
        <title>Extensive microbial diversity within the chicken gut microbiome revealed by metagenomics and culture.</title>
        <authorList>
            <person name="Gilroy R."/>
            <person name="Ravi A."/>
            <person name="Getino M."/>
            <person name="Pursley I."/>
            <person name="Horton D.L."/>
            <person name="Alikhan N.F."/>
            <person name="Baker D."/>
            <person name="Gharbi K."/>
            <person name="Hall N."/>
            <person name="Watson M."/>
            <person name="Adriaenssens E.M."/>
            <person name="Foster-Nyarko E."/>
            <person name="Jarju S."/>
            <person name="Secka A."/>
            <person name="Antonio M."/>
            <person name="Oren A."/>
            <person name="Chaudhuri R.R."/>
            <person name="La Ragione R."/>
            <person name="Hildebrand F."/>
            <person name="Pallen M.J."/>
        </authorList>
    </citation>
    <scope>NUCLEOTIDE SEQUENCE</scope>
    <source>
        <strain evidence="4">ChiSjej4B22-9803</strain>
    </source>
</reference>
<dbReference type="Gene3D" id="1.20.1690.10">
    <property type="entry name" value="V-type ATP synthase subunit C domain"/>
    <property type="match status" value="2"/>
</dbReference>
<accession>A0A9D1LVK5</accession>
<reference evidence="4" key="1">
    <citation type="submission" date="2020-10" db="EMBL/GenBank/DDBJ databases">
        <authorList>
            <person name="Gilroy R."/>
        </authorList>
    </citation>
    <scope>NUCLEOTIDE SEQUENCE</scope>
    <source>
        <strain evidence="4">ChiSjej4B22-9803</strain>
    </source>
</reference>
<evidence type="ECO:0000313" key="5">
    <source>
        <dbReference type="Proteomes" id="UP000824111"/>
    </source>
</evidence>
<keyword evidence="3" id="KW-0406">Ion transport</keyword>
<keyword evidence="2" id="KW-0813">Transport</keyword>
<dbReference type="PANTHER" id="PTHR38682">
    <property type="entry name" value="V-TYPE ATP SYNTHASE SUBUNIT C"/>
    <property type="match status" value="1"/>
</dbReference>
<dbReference type="InterPro" id="IPR035067">
    <property type="entry name" value="V-type_ATPase_csu/dsu"/>
</dbReference>
<dbReference type="AlphaFoldDB" id="A0A9D1LVK5"/>
<comment type="similarity">
    <text evidence="1">Belongs to the V-ATPase V0D/AC39 subunit family.</text>
</comment>
<proteinExistence type="inferred from homology"/>
<organism evidence="4 5">
    <name type="scientific">Candidatus Avimonoglobus intestinipullorum</name>
    <dbReference type="NCBI Taxonomy" id="2840699"/>
    <lineage>
        <taxon>Bacteria</taxon>
        <taxon>Bacillati</taxon>
        <taxon>Bacillota</taxon>
        <taxon>Clostridia</taxon>
        <taxon>Eubacteriales</taxon>
        <taxon>Candidatus Avimonoglobus</taxon>
    </lineage>
</organism>
<dbReference type="InterPro" id="IPR044911">
    <property type="entry name" value="V-type_ATPase_csu/dsu_dom_3"/>
</dbReference>
<dbReference type="Pfam" id="PF01992">
    <property type="entry name" value="vATP-synt_AC39"/>
    <property type="match status" value="1"/>
</dbReference>
<dbReference type="InterPro" id="IPR050873">
    <property type="entry name" value="V-ATPase_V0D/AC39_subunit"/>
</dbReference>
<dbReference type="SUPFAM" id="SSF103486">
    <property type="entry name" value="V-type ATP synthase subunit C"/>
    <property type="match status" value="1"/>
</dbReference>
<dbReference type="EMBL" id="DVND01000146">
    <property type="protein sequence ID" value="HIU48826.1"/>
    <property type="molecule type" value="Genomic_DNA"/>
</dbReference>
<dbReference type="PANTHER" id="PTHR38682:SF1">
    <property type="entry name" value="V-TYPE ATP SYNTHASE SUBUNIT C"/>
    <property type="match status" value="1"/>
</dbReference>
<evidence type="ECO:0000256" key="3">
    <source>
        <dbReference type="ARBA" id="ARBA00023065"/>
    </source>
</evidence>